<feature type="region of interest" description="Disordered" evidence="2">
    <location>
        <begin position="257"/>
        <end position="302"/>
    </location>
</feature>
<proteinExistence type="predicted"/>
<evidence type="ECO:0000256" key="2">
    <source>
        <dbReference type="SAM" id="MobiDB-lite"/>
    </source>
</evidence>
<reference evidence="3" key="1">
    <citation type="submission" date="2021-01" db="UniProtKB">
        <authorList>
            <consortium name="EnsemblPlants"/>
        </authorList>
    </citation>
    <scope>IDENTIFICATION</scope>
</reference>
<evidence type="ECO:0000313" key="4">
    <source>
        <dbReference type="Proteomes" id="UP000594263"/>
    </source>
</evidence>
<name>A0A7N0SXQ7_KALFE</name>
<dbReference type="Gramene" id="Kaladp0011s1288.1.v1.1">
    <property type="protein sequence ID" value="Kaladp0011s1288.1.v1.1"/>
    <property type="gene ID" value="Kaladp0011s1288.v1.1"/>
</dbReference>
<feature type="region of interest" description="Disordered" evidence="2">
    <location>
        <begin position="220"/>
        <end position="243"/>
    </location>
</feature>
<dbReference type="PANTHER" id="PTHR34380">
    <property type="entry name" value="BNAA03G12380D PROTEIN"/>
    <property type="match status" value="1"/>
</dbReference>
<feature type="compositionally biased region" description="Polar residues" evidence="2">
    <location>
        <begin position="325"/>
        <end position="349"/>
    </location>
</feature>
<protein>
    <submittedName>
        <fullName evidence="3">Uncharacterized protein</fullName>
    </submittedName>
</protein>
<keyword evidence="1" id="KW-0175">Coiled coil</keyword>
<feature type="region of interest" description="Disordered" evidence="2">
    <location>
        <begin position="315"/>
        <end position="352"/>
    </location>
</feature>
<dbReference type="EnsemblPlants" id="Kaladp0011s1288.1.v1.1">
    <property type="protein sequence ID" value="Kaladp0011s1288.1.v1.1"/>
    <property type="gene ID" value="Kaladp0011s1288.v1.1"/>
</dbReference>
<dbReference type="Proteomes" id="UP000594263">
    <property type="component" value="Unplaced"/>
</dbReference>
<accession>A0A7N0SXQ7</accession>
<feature type="coiled-coil region" evidence="1">
    <location>
        <begin position="94"/>
        <end position="146"/>
    </location>
</feature>
<evidence type="ECO:0000313" key="3">
    <source>
        <dbReference type="EnsemblPlants" id="Kaladp0011s1288.1.v1.1"/>
    </source>
</evidence>
<organism evidence="3 4">
    <name type="scientific">Kalanchoe fedtschenkoi</name>
    <name type="common">Lavender scallops</name>
    <name type="synonym">South American air plant</name>
    <dbReference type="NCBI Taxonomy" id="63787"/>
    <lineage>
        <taxon>Eukaryota</taxon>
        <taxon>Viridiplantae</taxon>
        <taxon>Streptophyta</taxon>
        <taxon>Embryophyta</taxon>
        <taxon>Tracheophyta</taxon>
        <taxon>Spermatophyta</taxon>
        <taxon>Magnoliopsida</taxon>
        <taxon>eudicotyledons</taxon>
        <taxon>Gunneridae</taxon>
        <taxon>Pentapetalae</taxon>
        <taxon>Saxifragales</taxon>
        <taxon>Crassulaceae</taxon>
        <taxon>Kalanchoe</taxon>
    </lineage>
</organism>
<keyword evidence="4" id="KW-1185">Reference proteome</keyword>
<dbReference type="AlphaFoldDB" id="A0A7N0SXQ7"/>
<dbReference type="PANTHER" id="PTHR34380:SF1">
    <property type="entry name" value="OS01G0221300 PROTEIN"/>
    <property type="match status" value="1"/>
</dbReference>
<evidence type="ECO:0000256" key="1">
    <source>
        <dbReference type="SAM" id="Coils"/>
    </source>
</evidence>
<sequence length="402" mass="44260">MGRWLGWIDIYDEDASFTVHQLVWHLRGATLQEDYAEVEKLLVKREERIRAEMAEEVERLKRGGWMKEEMEKVMREAAAAEIGKMRKLVGDESVKKAENKCEELRGENSKLRDALEMVEKLKREMEEAGNQTVRRLERLRKKAEHELQISGSKLKKMEMRVSTMRKDFLLLKSFNGGVKSGPEAGCGVRNPVTVLSDEFGGGSGVPSVKMAAKKMMEVVSPVSPKSDANIKPSDAQGSGMKDKCIDKEKQMIKDAIQVTSSDDEDDPSKLQSKSKDKSDSSPVKLECGSQPPVGSDRDTSKLLSGLKRKRLSFFIDGDKSETVPHPSTDNGVSPNLLTQGGESNESLTVSAGDGDTKWVLSGLAKEKGGNGGSIFDKVEKCLVAMGFDVSEDGSSSDMEDGF</sequence>